<reference evidence="3" key="1">
    <citation type="submission" date="2022-03" db="EMBL/GenBank/DDBJ databases">
        <title>A functionally conserved STORR gene fusion in Papaver species that diverged 16.8 million years ago.</title>
        <authorList>
            <person name="Catania T."/>
        </authorList>
    </citation>
    <scope>NUCLEOTIDE SEQUENCE</scope>
    <source>
        <strain evidence="3">S-191538</strain>
    </source>
</reference>
<organism evidence="3 4">
    <name type="scientific">Papaver nudicaule</name>
    <name type="common">Iceland poppy</name>
    <dbReference type="NCBI Taxonomy" id="74823"/>
    <lineage>
        <taxon>Eukaryota</taxon>
        <taxon>Viridiplantae</taxon>
        <taxon>Streptophyta</taxon>
        <taxon>Embryophyta</taxon>
        <taxon>Tracheophyta</taxon>
        <taxon>Spermatophyta</taxon>
        <taxon>Magnoliopsida</taxon>
        <taxon>Ranunculales</taxon>
        <taxon>Papaveraceae</taxon>
        <taxon>Papaveroideae</taxon>
        <taxon>Papaver</taxon>
    </lineage>
</organism>
<feature type="compositionally biased region" description="Low complexity" evidence="2">
    <location>
        <begin position="329"/>
        <end position="353"/>
    </location>
</feature>
<feature type="compositionally biased region" description="Basic and acidic residues" evidence="2">
    <location>
        <begin position="17"/>
        <end position="27"/>
    </location>
</feature>
<protein>
    <submittedName>
        <fullName evidence="3">Uncharacterized protein</fullName>
    </submittedName>
</protein>
<evidence type="ECO:0000313" key="3">
    <source>
        <dbReference type="EMBL" id="MCL7028074.1"/>
    </source>
</evidence>
<proteinExistence type="predicted"/>
<dbReference type="EMBL" id="JAJJMA010075360">
    <property type="protein sequence ID" value="MCL7028074.1"/>
    <property type="molecule type" value="Genomic_DNA"/>
</dbReference>
<gene>
    <name evidence="3" type="ORF">MKW94_005002</name>
</gene>
<evidence type="ECO:0000256" key="2">
    <source>
        <dbReference type="SAM" id="MobiDB-lite"/>
    </source>
</evidence>
<feature type="region of interest" description="Disordered" evidence="2">
    <location>
        <begin position="325"/>
        <end position="360"/>
    </location>
</feature>
<evidence type="ECO:0000256" key="1">
    <source>
        <dbReference type="SAM" id="Coils"/>
    </source>
</evidence>
<feature type="coiled-coil region" evidence="1">
    <location>
        <begin position="522"/>
        <end position="570"/>
    </location>
</feature>
<evidence type="ECO:0000313" key="4">
    <source>
        <dbReference type="Proteomes" id="UP001177140"/>
    </source>
</evidence>
<name>A0AA41RWH9_PAPNU</name>
<feature type="region of interest" description="Disordered" evidence="2">
    <location>
        <begin position="1"/>
        <end position="31"/>
    </location>
</feature>
<comment type="caution">
    <text evidence="3">The sequence shown here is derived from an EMBL/GenBank/DDBJ whole genome shotgun (WGS) entry which is preliminary data.</text>
</comment>
<dbReference type="AlphaFoldDB" id="A0AA41RWH9"/>
<keyword evidence="4" id="KW-1185">Reference proteome</keyword>
<accession>A0AA41RWH9</accession>
<sequence length="623" mass="70096">MQIVISSSSEDDTGDFPSRRWQPDRALPRISSPSIDDIRRRFGIPDSVEIHPHQGLRDPIDKDEIVASLYQLECGLPMPVDQEICEVLTDWNNSLTQVHPSILIVIRRLFVIARKYSRQLLPYDIQQIITPRAYGGAPRRFHCIWKTDEYRLDGLPRDYKNWRKTVPRGESHDHQRDLESYERIKKLFNLSRDLFDVSYPDGVVSLIYERDWNNGCISAPLSAVPIAQCSPAPSNSKRCQSSPSLSPSLPRIQRKRYYSALNKDQPSIIKPPGERKFRRLCMAHEKRQMKWTSVRRSRRLHNKDYTFREDSLCASNDSFTPGFSGNRESLSSASSVGSLNDASESSEDISSGSPPSPFQEMNAAQVLSGMEAMRGNEFSHTVLFDGSSPNADYTSAAHTNLTPPGSKEATHENDRGVIQFHQTSSPLPHLPLFPVYGPLGKNSDNPCFGSENVRERRPSTVPDTDIGIEQCAAASEIPSQSPGESDHAQLFNSMAKHCELFMNSMVRLNTKYNQRLLARDANARIKQDVLELEATNAKLTATVASMAEELNHAKGLLESALSEFQRAQEDRANSELVLTTELSRIKQELADSKSREVQLQTSLDEIRGILHKPLGRNDSLPNN</sequence>
<keyword evidence="1" id="KW-0175">Coiled coil</keyword>
<dbReference type="Proteomes" id="UP001177140">
    <property type="component" value="Unassembled WGS sequence"/>
</dbReference>